<keyword evidence="1" id="KW-0175">Coiled coil</keyword>
<dbReference type="AlphaFoldDB" id="Q1AS17"/>
<dbReference type="EMBL" id="CP000386">
    <property type="protein sequence ID" value="ABG05811.1"/>
    <property type="molecule type" value="Genomic_DNA"/>
</dbReference>
<protein>
    <submittedName>
        <fullName evidence="2">Uncharacterized protein</fullName>
    </submittedName>
</protein>
<dbReference type="OrthoDB" id="5187212at2"/>
<dbReference type="HOGENOM" id="CLU_1569531_0_0_11"/>
<reference evidence="2 3" key="1">
    <citation type="submission" date="2006-06" db="EMBL/GenBank/DDBJ databases">
        <title>Complete sequence of Rubrobacter xylanophilus DSM 9941.</title>
        <authorList>
            <consortium name="US DOE Joint Genome Institute"/>
            <person name="Copeland A."/>
            <person name="Lucas S."/>
            <person name="Lapidus A."/>
            <person name="Barry K."/>
            <person name="Detter J.C."/>
            <person name="Glavina del Rio T."/>
            <person name="Hammon N."/>
            <person name="Israni S."/>
            <person name="Dalin E."/>
            <person name="Tice H."/>
            <person name="Pitluck S."/>
            <person name="Munk A.C."/>
            <person name="Brettin T."/>
            <person name="Bruce D."/>
            <person name="Han C."/>
            <person name="Tapia R."/>
            <person name="Gilna P."/>
            <person name="Schmutz J."/>
            <person name="Larimer F."/>
            <person name="Land M."/>
            <person name="Hauser L."/>
            <person name="Kyrpides N."/>
            <person name="Lykidis A."/>
            <person name="da Costa M.S."/>
            <person name="Rainey F.A."/>
            <person name="Empadinhas N."/>
            <person name="Jolivet E."/>
            <person name="Battista J.R."/>
            <person name="Richardson P."/>
        </authorList>
    </citation>
    <scope>NUCLEOTIDE SEQUENCE [LARGE SCALE GENOMIC DNA]</scope>
    <source>
        <strain evidence="3">DSM 9941 / NBRC 16129 / PRD-1</strain>
    </source>
</reference>
<evidence type="ECO:0000256" key="1">
    <source>
        <dbReference type="SAM" id="Coils"/>
    </source>
</evidence>
<sequence>MIDVKRVNGAAGRLAEEAKGAYGLMLDHFVGLQERNVRFAQGLVEETAREVREQAELNRELVEELVRRAEGQRDLFQRLLEESVGSYLDLLYAPLAYYRQGLRLVEGAVEHGSNGLPIEDYDELNVAEISRRIEGLGAAEIRQLREYERRHKNRETLIDLFDRKLRATSA</sequence>
<dbReference type="STRING" id="266117.Rxyl_2900"/>
<accession>Q1AS17</accession>
<dbReference type="KEGG" id="rxy:Rxyl_2900"/>
<dbReference type="Proteomes" id="UP000006637">
    <property type="component" value="Chromosome"/>
</dbReference>
<organism evidence="2 3">
    <name type="scientific">Rubrobacter xylanophilus (strain DSM 9941 / JCM 11954 / NBRC 16129 / PRD-1)</name>
    <dbReference type="NCBI Taxonomy" id="266117"/>
    <lineage>
        <taxon>Bacteria</taxon>
        <taxon>Bacillati</taxon>
        <taxon>Actinomycetota</taxon>
        <taxon>Rubrobacteria</taxon>
        <taxon>Rubrobacterales</taxon>
        <taxon>Rubrobacteraceae</taxon>
        <taxon>Rubrobacter</taxon>
    </lineage>
</organism>
<gene>
    <name evidence="2" type="ordered locus">Rxyl_2900</name>
</gene>
<dbReference type="RefSeq" id="WP_011565820.1">
    <property type="nucleotide sequence ID" value="NC_008148.1"/>
</dbReference>
<feature type="coiled-coil region" evidence="1">
    <location>
        <begin position="44"/>
        <end position="82"/>
    </location>
</feature>
<evidence type="ECO:0000313" key="3">
    <source>
        <dbReference type="Proteomes" id="UP000006637"/>
    </source>
</evidence>
<name>Q1AS17_RUBXD</name>
<proteinExistence type="predicted"/>
<keyword evidence="3" id="KW-1185">Reference proteome</keyword>
<evidence type="ECO:0000313" key="2">
    <source>
        <dbReference type="EMBL" id="ABG05811.1"/>
    </source>
</evidence>